<keyword evidence="1" id="KW-0614">Plasmid</keyword>
<accession>A0AAU9D3J6</accession>
<evidence type="ECO:0000313" key="2">
    <source>
        <dbReference type="Proteomes" id="UP001348817"/>
    </source>
</evidence>
<name>A0AAU9D3J6_9BACT</name>
<dbReference type="EMBL" id="AP025327">
    <property type="protein sequence ID" value="BDD13149.1"/>
    <property type="molecule type" value="Genomic_DNA"/>
</dbReference>
<protein>
    <submittedName>
        <fullName evidence="1">Uncharacterized protein</fullName>
    </submittedName>
</protein>
<organism evidence="1 2">
    <name type="scientific">Fulvitalea axinellae</name>
    <dbReference type="NCBI Taxonomy" id="1182444"/>
    <lineage>
        <taxon>Bacteria</taxon>
        <taxon>Pseudomonadati</taxon>
        <taxon>Bacteroidota</taxon>
        <taxon>Cytophagia</taxon>
        <taxon>Cytophagales</taxon>
        <taxon>Persicobacteraceae</taxon>
        <taxon>Fulvitalea</taxon>
    </lineage>
</organism>
<dbReference type="KEGG" id="fax:FUAX_55810"/>
<keyword evidence="2" id="KW-1185">Reference proteome</keyword>
<proteinExistence type="predicted"/>
<sequence length="173" mass="19950">MFSHSDYISLFEGIAEKHVDIRHKDGGEAFAVIQIEPNSLFDSIDLSDYKNAKKRIKAPFMILQAEDSEYDKKFDQKRSYVNGAFIIADKVNDRSDKTEIRERTKRIGEEIIGYLGEKINHGRLYGADVRFLEPKAKSEFVGPFDGFLGARFLVTFELLANRNLEYKPERFGE</sequence>
<dbReference type="Proteomes" id="UP001348817">
    <property type="component" value="Plasmid pFA13"/>
</dbReference>
<geneLocation type="plasmid" evidence="1 2">
    <name>pFA13</name>
</geneLocation>
<dbReference type="RefSeq" id="WP_338396362.1">
    <property type="nucleotide sequence ID" value="NZ_AP025327.1"/>
</dbReference>
<dbReference type="AlphaFoldDB" id="A0AAU9D3J6"/>
<gene>
    <name evidence="1" type="ORF">FUAX_55810</name>
</gene>
<evidence type="ECO:0000313" key="1">
    <source>
        <dbReference type="EMBL" id="BDD13149.1"/>
    </source>
</evidence>
<reference evidence="1 2" key="1">
    <citation type="submission" date="2021-12" db="EMBL/GenBank/DDBJ databases">
        <title>Genome sequencing of bacteria with rrn-lacking chromosome and rrn-plasmid.</title>
        <authorList>
            <person name="Anda M."/>
            <person name="Iwasaki W."/>
        </authorList>
    </citation>
    <scope>NUCLEOTIDE SEQUENCE [LARGE SCALE GENOMIC DNA]</scope>
    <source>
        <strain evidence="1 2">DSM 100852</strain>
        <plasmid evidence="1 2">pFA13</plasmid>
    </source>
</reference>